<dbReference type="Proteomes" id="UP000604046">
    <property type="component" value="Unassembled WGS sequence"/>
</dbReference>
<sequence>MAAASRNATCGQWIELDPQGHLKVTQGPAQLPCDDTPLLILSILGAQRLGKSSLMNLIARCLRVFGVKFKVQSILEEQESCTRGCWGMFMHQTVEVGSQQVRLVFVDTEGLTESDPGSLMTFSVVSMLSSAVLFLTDKSITKDVARRLRDIITAVHCLQELELSRPHLALLVAGFGDSREHAKACRLPTWWGEYGEAIQAGFPSMEVLGLPSPSEVERNWLEAQEESPLPQADYVQTAQEFTKHLLEKVEQGYLRPKQMGQKAVTGANLHSLLEVLVARFTESDANQAAVPPFDQLLVKVCDRATEAVLDLAKQHRDRLQAKPMSAPDVQWQTVHKGFYMSLWDERVAKNVPDPSHEIVKSKRSATKEQLQLLGESLQSQQEDVDFLGTGFSVVPQRPVRILSYGALVVLMGHEVQLDPRDLQQTKDLTIVATRVVLPSGEIKLPGRCVCILCAELVCASERGTALDVSGASGNSWPLVAGPAVDGQAGTDGSPGGFVHIVSGRVKGMLAIHAHGGNGGDGQQGGCGKAGENAKGYPSGQAWGRDPTNYIAKAMPGQSGQPGGQGGTGGAAGKGGNSGAIRVETVHNEGTVVKHCDAGRAGGPGDGGEGGPGGKRHPVSTITGTKDGHNGRQNPFSFDCKGNDGAQGARGARGAEAASGQQEAPKILVTEALKEALWQQLLTSCRDELFKGNLDVAKRFLTQYTEMGGPATCCLYERVRSTCEGTRPYVLAVAPGHVTLLQSKYVERMYAERAVPLLKDLEETWTELRTSCEKGHNAATEMTRARDSVEQRLAQLSETIAQHSAQAEQALNHAENLRPQIDAAHHELEAAIGPEVEAECARLHDEHQKALRRQRRKRAIQTASKLVEEGVSLYSGGFFKLHKDFKDGYQKVKDLGDTVGGLEIEKLKGIGKKVGELNTSYQTVRKKLEEGKTAWQKVDDALEGKAASKGAILPPSMINAALDEMVGTMSCRVQQCMATYQKLCSERSTAELTAVQHAAAAVELSLEIHEQKQSLARIRDEACHTRAMTPIQALQCTFQALASTEELVLHLLHLLHGALELELGEVLELKATIGSQESIAQTFTQLLHHTATTRHRIAQDKQSFSIAKTFSAASLPLVVEWNMSQPELQGWCLVTATSLRVSLQIEDDAWPSHLNELTVRQAGISQQRSKLGKMVMARHHPRTFNLSLDSVSGQVASFKEVTLGGDKEHYVHISPASSWILAGASGLRLREVLMEFKCDGVARTVGVPRRASL</sequence>
<feature type="compositionally biased region" description="Gly residues" evidence="2">
    <location>
        <begin position="599"/>
        <end position="612"/>
    </location>
</feature>
<evidence type="ECO:0000259" key="3">
    <source>
        <dbReference type="Pfam" id="PF02263"/>
    </source>
</evidence>
<evidence type="ECO:0000313" key="5">
    <source>
        <dbReference type="Proteomes" id="UP000604046"/>
    </source>
</evidence>
<gene>
    <name evidence="4" type="ORF">SNAT2548_LOCUS20204</name>
</gene>
<feature type="domain" description="Guanylate-binding protein N-terminal" evidence="3">
    <location>
        <begin position="32"/>
        <end position="149"/>
    </location>
</feature>
<organism evidence="4 5">
    <name type="scientific">Symbiodinium natans</name>
    <dbReference type="NCBI Taxonomy" id="878477"/>
    <lineage>
        <taxon>Eukaryota</taxon>
        <taxon>Sar</taxon>
        <taxon>Alveolata</taxon>
        <taxon>Dinophyceae</taxon>
        <taxon>Suessiales</taxon>
        <taxon>Symbiodiniaceae</taxon>
        <taxon>Symbiodinium</taxon>
    </lineage>
</organism>
<dbReference type="GO" id="GO:0005525">
    <property type="term" value="F:GTP binding"/>
    <property type="evidence" value="ECO:0007669"/>
    <property type="project" value="InterPro"/>
</dbReference>
<dbReference type="Gene3D" id="3.40.50.300">
    <property type="entry name" value="P-loop containing nucleotide triphosphate hydrolases"/>
    <property type="match status" value="1"/>
</dbReference>
<evidence type="ECO:0000256" key="1">
    <source>
        <dbReference type="SAM" id="Coils"/>
    </source>
</evidence>
<comment type="caution">
    <text evidence="4">The sequence shown here is derived from an EMBL/GenBank/DDBJ whole genome shotgun (WGS) entry which is preliminary data.</text>
</comment>
<keyword evidence="5" id="KW-1185">Reference proteome</keyword>
<name>A0A812Q4Q5_9DINO</name>
<dbReference type="SUPFAM" id="SSF52540">
    <property type="entry name" value="P-loop containing nucleoside triphosphate hydrolases"/>
    <property type="match status" value="1"/>
</dbReference>
<dbReference type="PANTHER" id="PTHR10751">
    <property type="entry name" value="GUANYLATE BINDING PROTEIN"/>
    <property type="match status" value="1"/>
</dbReference>
<feature type="coiled-coil region" evidence="1">
    <location>
        <begin position="778"/>
        <end position="812"/>
    </location>
</feature>
<evidence type="ECO:0000256" key="2">
    <source>
        <dbReference type="SAM" id="MobiDB-lite"/>
    </source>
</evidence>
<feature type="region of interest" description="Disordered" evidence="2">
    <location>
        <begin position="555"/>
        <end position="578"/>
    </location>
</feature>
<feature type="compositionally biased region" description="Gly residues" evidence="2">
    <location>
        <begin position="559"/>
        <end position="577"/>
    </location>
</feature>
<proteinExistence type="predicted"/>
<reference evidence="4" key="1">
    <citation type="submission" date="2021-02" db="EMBL/GenBank/DDBJ databases">
        <authorList>
            <person name="Dougan E. K."/>
            <person name="Rhodes N."/>
            <person name="Thang M."/>
            <person name="Chan C."/>
        </authorList>
    </citation>
    <scope>NUCLEOTIDE SEQUENCE</scope>
</reference>
<dbReference type="AlphaFoldDB" id="A0A812Q4Q5"/>
<dbReference type="EMBL" id="CAJNDS010002203">
    <property type="protein sequence ID" value="CAE7370380.1"/>
    <property type="molecule type" value="Genomic_DNA"/>
</dbReference>
<protein>
    <recommendedName>
        <fullName evidence="3">Guanylate-binding protein N-terminal domain-containing protein</fullName>
    </recommendedName>
</protein>
<accession>A0A812Q4Q5</accession>
<dbReference type="InterPro" id="IPR015894">
    <property type="entry name" value="Guanylate-bd_N"/>
</dbReference>
<dbReference type="GO" id="GO:0003924">
    <property type="term" value="F:GTPase activity"/>
    <property type="evidence" value="ECO:0007669"/>
    <property type="project" value="InterPro"/>
</dbReference>
<keyword evidence="1" id="KW-0175">Coiled coil</keyword>
<dbReference type="Pfam" id="PF02263">
    <property type="entry name" value="GBP"/>
    <property type="match status" value="1"/>
</dbReference>
<dbReference type="InterPro" id="IPR027417">
    <property type="entry name" value="P-loop_NTPase"/>
</dbReference>
<evidence type="ECO:0000313" key="4">
    <source>
        <dbReference type="EMBL" id="CAE7370380.1"/>
    </source>
</evidence>
<feature type="region of interest" description="Disordered" evidence="2">
    <location>
        <begin position="594"/>
        <end position="631"/>
    </location>
</feature>